<feature type="compositionally biased region" description="Basic residues" evidence="2">
    <location>
        <begin position="9"/>
        <end position="26"/>
    </location>
</feature>
<name>A0A502FR39_9PROT</name>
<evidence type="ECO:0000256" key="2">
    <source>
        <dbReference type="SAM" id="MobiDB-lite"/>
    </source>
</evidence>
<evidence type="ECO:0000313" key="3">
    <source>
        <dbReference type="EMBL" id="TPG51880.1"/>
    </source>
</evidence>
<proteinExistence type="inferred from homology"/>
<evidence type="ECO:0000256" key="1">
    <source>
        <dbReference type="ARBA" id="ARBA00006987"/>
    </source>
</evidence>
<dbReference type="EMBL" id="RCZP01000023">
    <property type="protein sequence ID" value="TPG51880.1"/>
    <property type="molecule type" value="Genomic_DNA"/>
</dbReference>
<dbReference type="Pfam" id="PF03401">
    <property type="entry name" value="TctC"/>
    <property type="match status" value="1"/>
</dbReference>
<protein>
    <submittedName>
        <fullName evidence="3">Tripartite tricarboxylate transporter substrate binding protein</fullName>
    </submittedName>
</protein>
<comment type="caution">
    <text evidence="3">The sequence shown here is derived from an EMBL/GenBank/DDBJ whole genome shotgun (WGS) entry which is preliminary data.</text>
</comment>
<accession>A0A502FR39</accession>
<feature type="region of interest" description="Disordered" evidence="2">
    <location>
        <begin position="1"/>
        <end position="41"/>
    </location>
</feature>
<dbReference type="InterPro" id="IPR042100">
    <property type="entry name" value="Bug_dom1"/>
</dbReference>
<dbReference type="Proteomes" id="UP000317078">
    <property type="component" value="Unassembled WGS sequence"/>
</dbReference>
<evidence type="ECO:0000313" key="4">
    <source>
        <dbReference type="Proteomes" id="UP000317078"/>
    </source>
</evidence>
<sequence length="395" mass="41720">MAEIEGGERRRRPFIKARPSGRKFARPPRPGGALPGWPSRRRCLSWPGAAAPRRAARKRTMQRRTILGAAPALLTAAGLAHPAASQPAAPQPAAPGRGYATRPVRIIVGVAPGVGTIDLTARAVSEGMAEALGQPVVVDNRPGAASIIAVEAAARSPADGHTLFMGGVDAIVHSFLLAGRSPMDPFTDFTPISRATRDHWMVVANPDLGVNTIADLARVGRARSGELNYASFGVGTLFHLVPARLSQRLGFEAVHVPYRGDFTSDLLSGRVSYVVQPTALLLPHVQAGRLKALAVLSPERIPQLPEVPTIAEAGYPDLGFNMGIILFAPGGTPPGVVAQVNAAYDRAARAPAVRARLADLSLETVGGSVPEATDYTRWMLNFIDGMREKVLGAAR</sequence>
<gene>
    <name evidence="3" type="ORF">EAH89_19165</name>
</gene>
<organism evidence="3 4">
    <name type="scientific">Muricoccus nepalensis</name>
    <dbReference type="NCBI Taxonomy" id="1854500"/>
    <lineage>
        <taxon>Bacteria</taxon>
        <taxon>Pseudomonadati</taxon>
        <taxon>Pseudomonadota</taxon>
        <taxon>Alphaproteobacteria</taxon>
        <taxon>Acetobacterales</taxon>
        <taxon>Roseomonadaceae</taxon>
        <taxon>Muricoccus</taxon>
    </lineage>
</organism>
<dbReference type="Gene3D" id="3.40.190.150">
    <property type="entry name" value="Bordetella uptake gene, domain 1"/>
    <property type="match status" value="1"/>
</dbReference>
<dbReference type="PANTHER" id="PTHR42928">
    <property type="entry name" value="TRICARBOXYLATE-BINDING PROTEIN"/>
    <property type="match status" value="1"/>
</dbReference>
<reference evidence="3 4" key="1">
    <citation type="journal article" date="2019" name="Environ. Microbiol.">
        <title>Species interactions and distinct microbial communities in high Arctic permafrost affected cryosols are associated with the CH4 and CO2 gas fluxes.</title>
        <authorList>
            <person name="Altshuler I."/>
            <person name="Hamel J."/>
            <person name="Turney S."/>
            <person name="Magnuson E."/>
            <person name="Levesque R."/>
            <person name="Greer C."/>
            <person name="Whyte L.G."/>
        </authorList>
    </citation>
    <scope>NUCLEOTIDE SEQUENCE [LARGE SCALE GENOMIC DNA]</scope>
    <source>
        <strain evidence="3 4">S9.3B</strain>
    </source>
</reference>
<dbReference type="Gene3D" id="3.40.190.10">
    <property type="entry name" value="Periplasmic binding protein-like II"/>
    <property type="match status" value="1"/>
</dbReference>
<dbReference type="AlphaFoldDB" id="A0A502FR39"/>
<dbReference type="PANTHER" id="PTHR42928:SF5">
    <property type="entry name" value="BLR1237 PROTEIN"/>
    <property type="match status" value="1"/>
</dbReference>
<comment type="similarity">
    <text evidence="1">Belongs to the UPF0065 (bug) family.</text>
</comment>
<dbReference type="CDD" id="cd07012">
    <property type="entry name" value="PBP2_Bug_TTT"/>
    <property type="match status" value="1"/>
</dbReference>
<dbReference type="InterPro" id="IPR005064">
    <property type="entry name" value="BUG"/>
</dbReference>
<dbReference type="OrthoDB" id="7254047at2"/>
<keyword evidence="4" id="KW-1185">Reference proteome</keyword>
<dbReference type="SUPFAM" id="SSF53850">
    <property type="entry name" value="Periplasmic binding protein-like II"/>
    <property type="match status" value="1"/>
</dbReference>